<evidence type="ECO:0000256" key="2">
    <source>
        <dbReference type="ARBA" id="ARBA00023015"/>
    </source>
</evidence>
<proteinExistence type="predicted"/>
<accession>A0A1M5P5E2</accession>
<dbReference type="SUPFAM" id="SSF46955">
    <property type="entry name" value="Putative DNA-binding domain"/>
    <property type="match status" value="1"/>
</dbReference>
<dbReference type="RefSeq" id="WP_073182863.1">
    <property type="nucleotide sequence ID" value="NZ_FQXI01000001.1"/>
</dbReference>
<reference evidence="6 7" key="1">
    <citation type="submission" date="2016-11" db="EMBL/GenBank/DDBJ databases">
        <authorList>
            <person name="Jaros S."/>
            <person name="Januszkiewicz K."/>
            <person name="Wedrychowicz H."/>
        </authorList>
    </citation>
    <scope>NUCLEOTIDE SEQUENCE [LARGE SCALE GENOMIC DNA]</scope>
    <source>
        <strain evidence="6 7">DSM 21120</strain>
    </source>
</reference>
<dbReference type="InterPro" id="IPR000551">
    <property type="entry name" value="MerR-type_HTH_dom"/>
</dbReference>
<keyword evidence="7" id="KW-1185">Reference proteome</keyword>
<dbReference type="STRING" id="1120995.SAMN02745245_00169"/>
<evidence type="ECO:0000256" key="1">
    <source>
        <dbReference type="ARBA" id="ARBA00022491"/>
    </source>
</evidence>
<dbReference type="GO" id="GO:0003677">
    <property type="term" value="F:DNA binding"/>
    <property type="evidence" value="ECO:0007669"/>
    <property type="project" value="UniProtKB-KW"/>
</dbReference>
<dbReference type="Pfam" id="PF06445">
    <property type="entry name" value="GyrI-like"/>
    <property type="match status" value="1"/>
</dbReference>
<dbReference type="Gene3D" id="3.20.80.10">
    <property type="entry name" value="Regulatory factor, effector binding domain"/>
    <property type="match status" value="1"/>
</dbReference>
<evidence type="ECO:0000313" key="6">
    <source>
        <dbReference type="EMBL" id="SHG96433.1"/>
    </source>
</evidence>
<dbReference type="AlphaFoldDB" id="A0A1M5P5E2"/>
<keyword evidence="2" id="KW-0805">Transcription regulation</keyword>
<name>A0A1M5P5E2_9FIRM</name>
<dbReference type="Gene3D" id="1.10.1660.10">
    <property type="match status" value="1"/>
</dbReference>
<dbReference type="OrthoDB" id="9773308at2"/>
<dbReference type="InterPro" id="IPR010499">
    <property type="entry name" value="AraC_E-bd"/>
</dbReference>
<dbReference type="GO" id="GO:0003700">
    <property type="term" value="F:DNA-binding transcription factor activity"/>
    <property type="evidence" value="ECO:0007669"/>
    <property type="project" value="InterPro"/>
</dbReference>
<dbReference type="SUPFAM" id="SSF55136">
    <property type="entry name" value="Probable bacterial effector-binding domain"/>
    <property type="match status" value="1"/>
</dbReference>
<organism evidence="6 7">
    <name type="scientific">Anaerosphaera aminiphila DSM 21120</name>
    <dbReference type="NCBI Taxonomy" id="1120995"/>
    <lineage>
        <taxon>Bacteria</taxon>
        <taxon>Bacillati</taxon>
        <taxon>Bacillota</taxon>
        <taxon>Tissierellia</taxon>
        <taxon>Tissierellales</taxon>
        <taxon>Peptoniphilaceae</taxon>
        <taxon>Anaerosphaera</taxon>
    </lineage>
</organism>
<dbReference type="Pfam" id="PF13411">
    <property type="entry name" value="MerR_1"/>
    <property type="match status" value="1"/>
</dbReference>
<evidence type="ECO:0000256" key="4">
    <source>
        <dbReference type="ARBA" id="ARBA00023163"/>
    </source>
</evidence>
<dbReference type="InterPro" id="IPR029442">
    <property type="entry name" value="GyrI-like"/>
</dbReference>
<keyword evidence="1" id="KW-0678">Repressor</keyword>
<dbReference type="InterPro" id="IPR009061">
    <property type="entry name" value="DNA-bd_dom_put_sf"/>
</dbReference>
<dbReference type="EMBL" id="FQXI01000001">
    <property type="protein sequence ID" value="SHG96433.1"/>
    <property type="molecule type" value="Genomic_DNA"/>
</dbReference>
<dbReference type="SMART" id="SM00871">
    <property type="entry name" value="AraC_E_bind"/>
    <property type="match status" value="1"/>
</dbReference>
<dbReference type="PANTHER" id="PTHR30204">
    <property type="entry name" value="REDOX-CYCLING DRUG-SENSING TRANSCRIPTIONAL ACTIVATOR SOXR"/>
    <property type="match status" value="1"/>
</dbReference>
<evidence type="ECO:0000313" key="7">
    <source>
        <dbReference type="Proteomes" id="UP000184032"/>
    </source>
</evidence>
<dbReference type="InterPro" id="IPR047057">
    <property type="entry name" value="MerR_fam"/>
</dbReference>
<dbReference type="PANTHER" id="PTHR30204:SF69">
    <property type="entry name" value="MERR-FAMILY TRANSCRIPTIONAL REGULATOR"/>
    <property type="match status" value="1"/>
</dbReference>
<dbReference type="SMART" id="SM00422">
    <property type="entry name" value="HTH_MERR"/>
    <property type="match status" value="1"/>
</dbReference>
<protein>
    <submittedName>
        <fullName evidence="6">DNA-binding transcriptional regulator, MerR family</fullName>
    </submittedName>
</protein>
<gene>
    <name evidence="6" type="ORF">SAMN02745245_00169</name>
</gene>
<dbReference type="PROSITE" id="PS50937">
    <property type="entry name" value="HTH_MERR_2"/>
    <property type="match status" value="1"/>
</dbReference>
<sequence>MKLYSIKKFSKLSKLPVRTLHYYDEIGLLKPEYKSSSNGYRYYSESQILLINSILNYRELGFKLKEIKALVYSNTYTNNKNLLSFKLEELTSEIEYKKLLISKIQNYLNKNEDFIKINNFESKNIVYYRSVDVAGEDSIKKRYLKLTEFIYEFKLTPIGLTSLINHDDYREYNEKSVDIEVYIPIAENIHIDFVTRKLNSYSAATCIHRGSYKNIPSSYAKILDWMQEHNYKYMGTTIEEYLIDWTNTRDENDFVTELQIII</sequence>
<evidence type="ECO:0000256" key="3">
    <source>
        <dbReference type="ARBA" id="ARBA00023125"/>
    </source>
</evidence>
<keyword evidence="3 6" id="KW-0238">DNA-binding</keyword>
<dbReference type="Proteomes" id="UP000184032">
    <property type="component" value="Unassembled WGS sequence"/>
</dbReference>
<evidence type="ECO:0000259" key="5">
    <source>
        <dbReference type="PROSITE" id="PS50937"/>
    </source>
</evidence>
<keyword evidence="4" id="KW-0804">Transcription</keyword>
<dbReference type="InterPro" id="IPR011256">
    <property type="entry name" value="Reg_factor_effector_dom_sf"/>
</dbReference>
<feature type="domain" description="HTH merR-type" evidence="5">
    <location>
        <begin position="3"/>
        <end position="73"/>
    </location>
</feature>